<feature type="chain" id="PRO_5006901361" description="Glycoside hydrolase family 76 protein" evidence="3">
    <location>
        <begin position="25"/>
        <end position="550"/>
    </location>
</feature>
<accession>A0A0W0F1A8</accession>
<keyword evidence="3" id="KW-0732">Signal</keyword>
<keyword evidence="2" id="KW-1133">Transmembrane helix</keyword>
<evidence type="ECO:0000313" key="4">
    <source>
        <dbReference type="EMBL" id="KTB30101.1"/>
    </source>
</evidence>
<feature type="signal peptide" evidence="3">
    <location>
        <begin position="1"/>
        <end position="24"/>
    </location>
</feature>
<feature type="region of interest" description="Disordered" evidence="1">
    <location>
        <begin position="489"/>
        <end position="523"/>
    </location>
</feature>
<gene>
    <name evidence="4" type="ORF">WG66_17317</name>
</gene>
<dbReference type="AlphaFoldDB" id="A0A0W0F1A8"/>
<keyword evidence="2" id="KW-0812">Transmembrane</keyword>
<dbReference type="GO" id="GO:0005975">
    <property type="term" value="P:carbohydrate metabolic process"/>
    <property type="evidence" value="ECO:0007669"/>
    <property type="project" value="InterPro"/>
</dbReference>
<comment type="caution">
    <text evidence="4">The sequence shown here is derived from an EMBL/GenBank/DDBJ whole genome shotgun (WGS) entry which is preliminary data.</text>
</comment>
<evidence type="ECO:0000256" key="1">
    <source>
        <dbReference type="SAM" id="MobiDB-lite"/>
    </source>
</evidence>
<evidence type="ECO:0000256" key="3">
    <source>
        <dbReference type="SAM" id="SignalP"/>
    </source>
</evidence>
<protein>
    <recommendedName>
        <fullName evidence="6">Glycoside hydrolase family 76 protein</fullName>
    </recommendedName>
</protein>
<dbReference type="EMBL" id="LATX01002398">
    <property type="protein sequence ID" value="KTB30101.1"/>
    <property type="molecule type" value="Genomic_DNA"/>
</dbReference>
<name>A0A0W0F1A8_MONRR</name>
<dbReference type="Proteomes" id="UP000054988">
    <property type="component" value="Unassembled WGS sequence"/>
</dbReference>
<reference evidence="4 5" key="1">
    <citation type="submission" date="2015-12" db="EMBL/GenBank/DDBJ databases">
        <title>Draft genome sequence of Moniliophthora roreri, the causal agent of frosty pod rot of cacao.</title>
        <authorList>
            <person name="Aime M.C."/>
            <person name="Diaz-Valderrama J.R."/>
            <person name="Kijpornyongpan T."/>
            <person name="Phillips-Mora W."/>
        </authorList>
    </citation>
    <scope>NUCLEOTIDE SEQUENCE [LARGE SCALE GENOMIC DNA]</scope>
    <source>
        <strain evidence="4 5">MCA 2952</strain>
    </source>
</reference>
<evidence type="ECO:0000313" key="5">
    <source>
        <dbReference type="Proteomes" id="UP000054988"/>
    </source>
</evidence>
<proteinExistence type="predicted"/>
<sequence>MRSFGPAILASVSLLLLSVPVGSATTPTPTAPPSWRNPSNEFKEPNITVPVDERNSLASDALDIAISMLDGNLTNPGDIRSTLSLQALMSEFDYMTNQTKYRNKVGEFFSRYTDVSLLSKTMRFNDSITNDLLFGYAAIRAYAAYNDSQFVKAAEVAWASGRRYTLLEEDISSGRGIPGLDQLQLICQGESMAGGTTNIGSERAFNGLETGLFLTLSTLLYESSSNDTYLNAARQSAGFIRLHLYQPPGLVLRYILNQDCARPTNSFPIDVTGLWIQGLSILSSITGNSSMIALIQQSIVAATTQIGRWQQENGVQGNDIPCMYNGWFIRGLKTAYNRLGSSNDLRNYVESYLSVQYNALLDLASINHAVYAGKWSGPAPLSPGFNNETAASEVLIAGLPVRMQASNSTPTSGDEPPQLTVTVASSPTPASRPLGAIVGGIVGGIALIAGIITSLWIYTRKRSKDIPLPIPFELRKENLEQAVEHNVVRRGRMKSHDGLSSTPWRETARSSTALGTTSSQQPGGIAIEDIVRVLYQQLQPEAPPSYQSRP</sequence>
<evidence type="ECO:0008006" key="6">
    <source>
        <dbReference type="Google" id="ProtNLM"/>
    </source>
</evidence>
<dbReference type="Gene3D" id="1.50.10.20">
    <property type="match status" value="1"/>
</dbReference>
<keyword evidence="2" id="KW-0472">Membrane</keyword>
<feature type="transmembrane region" description="Helical" evidence="2">
    <location>
        <begin position="434"/>
        <end position="458"/>
    </location>
</feature>
<organism evidence="4 5">
    <name type="scientific">Moniliophthora roreri</name>
    <name type="common">Frosty pod rot fungus</name>
    <name type="synonym">Monilia roreri</name>
    <dbReference type="NCBI Taxonomy" id="221103"/>
    <lineage>
        <taxon>Eukaryota</taxon>
        <taxon>Fungi</taxon>
        <taxon>Dikarya</taxon>
        <taxon>Basidiomycota</taxon>
        <taxon>Agaricomycotina</taxon>
        <taxon>Agaricomycetes</taxon>
        <taxon>Agaricomycetidae</taxon>
        <taxon>Agaricales</taxon>
        <taxon>Marasmiineae</taxon>
        <taxon>Marasmiaceae</taxon>
        <taxon>Moniliophthora</taxon>
    </lineage>
</organism>
<feature type="compositionally biased region" description="Polar residues" evidence="1">
    <location>
        <begin position="498"/>
        <end position="522"/>
    </location>
</feature>
<dbReference type="InterPro" id="IPR008928">
    <property type="entry name" value="6-hairpin_glycosidase_sf"/>
</dbReference>
<dbReference type="SUPFAM" id="SSF48208">
    <property type="entry name" value="Six-hairpin glycosidases"/>
    <property type="match status" value="1"/>
</dbReference>
<evidence type="ECO:0000256" key="2">
    <source>
        <dbReference type="SAM" id="Phobius"/>
    </source>
</evidence>